<sequence>MSTVRRGN</sequence>
<name>A0A9P0LIF4_ACAOB</name>
<reference evidence="1" key="1">
    <citation type="submission" date="2022-03" db="EMBL/GenBank/DDBJ databases">
        <authorList>
            <person name="Sayadi A."/>
        </authorList>
    </citation>
    <scope>NUCLEOTIDE SEQUENCE</scope>
</reference>
<comment type="caution">
    <text evidence="1">The sequence shown here is derived from an EMBL/GenBank/DDBJ whole genome shotgun (WGS) entry which is preliminary data.</text>
</comment>
<organism evidence="1 2">
    <name type="scientific">Acanthoscelides obtectus</name>
    <name type="common">Bean weevil</name>
    <name type="synonym">Bruchus obtectus</name>
    <dbReference type="NCBI Taxonomy" id="200917"/>
    <lineage>
        <taxon>Eukaryota</taxon>
        <taxon>Metazoa</taxon>
        <taxon>Ecdysozoa</taxon>
        <taxon>Arthropoda</taxon>
        <taxon>Hexapoda</taxon>
        <taxon>Insecta</taxon>
        <taxon>Pterygota</taxon>
        <taxon>Neoptera</taxon>
        <taxon>Endopterygota</taxon>
        <taxon>Coleoptera</taxon>
        <taxon>Polyphaga</taxon>
        <taxon>Cucujiformia</taxon>
        <taxon>Chrysomeloidea</taxon>
        <taxon>Chrysomelidae</taxon>
        <taxon>Bruchinae</taxon>
        <taxon>Bruchini</taxon>
        <taxon>Acanthoscelides</taxon>
    </lineage>
</organism>
<proteinExistence type="predicted"/>
<gene>
    <name evidence="1" type="ORF">ACAOBT_LOCUS23095</name>
</gene>
<evidence type="ECO:0000313" key="1">
    <source>
        <dbReference type="EMBL" id="CAH1996205.1"/>
    </source>
</evidence>
<protein>
    <submittedName>
        <fullName evidence="1">Uncharacterized protein</fullName>
    </submittedName>
</protein>
<evidence type="ECO:0000313" key="2">
    <source>
        <dbReference type="Proteomes" id="UP001152888"/>
    </source>
</evidence>
<dbReference type="EMBL" id="CAKOFQ010007254">
    <property type="protein sequence ID" value="CAH1996205.1"/>
    <property type="molecule type" value="Genomic_DNA"/>
</dbReference>
<keyword evidence="2" id="KW-1185">Reference proteome</keyword>
<accession>A0A9P0LIF4</accession>
<dbReference type="Proteomes" id="UP001152888">
    <property type="component" value="Unassembled WGS sequence"/>
</dbReference>